<gene>
    <name evidence="1" type="ORF">HX845_29960</name>
</gene>
<proteinExistence type="predicted"/>
<dbReference type="EMBL" id="JACAQE010000011">
    <property type="protein sequence ID" value="NWC17916.1"/>
    <property type="molecule type" value="Genomic_DNA"/>
</dbReference>
<dbReference type="AlphaFoldDB" id="A0A7Y7Y5D8"/>
<dbReference type="Proteomes" id="UP000517547">
    <property type="component" value="Unassembled WGS sequence"/>
</dbReference>
<dbReference type="RefSeq" id="WP_017125672.1">
    <property type="nucleotide sequence ID" value="NZ_JACAQE010000011.1"/>
</dbReference>
<organism evidence="1 2">
    <name type="scientific">Pseudomonas gingeri</name>
    <dbReference type="NCBI Taxonomy" id="117681"/>
    <lineage>
        <taxon>Bacteria</taxon>
        <taxon>Pseudomonadati</taxon>
        <taxon>Pseudomonadota</taxon>
        <taxon>Gammaproteobacteria</taxon>
        <taxon>Pseudomonadales</taxon>
        <taxon>Pseudomonadaceae</taxon>
        <taxon>Pseudomonas</taxon>
    </lineage>
</organism>
<reference evidence="1 2" key="1">
    <citation type="submission" date="2020-04" db="EMBL/GenBank/DDBJ databases">
        <title>Molecular characterization of pseudomonads from Agaricus bisporus reveal novel blotch 2 pathogens in Western Europe.</title>
        <authorList>
            <person name="Taparia T."/>
            <person name="Krijger M."/>
            <person name="Haynes E."/>
            <person name="Elpinstone J.G."/>
            <person name="Noble R."/>
            <person name="Van Der Wolf J."/>
        </authorList>
    </citation>
    <scope>NUCLEOTIDE SEQUENCE [LARGE SCALE GENOMIC DNA]</scope>
    <source>
        <strain evidence="1 2">IPO3738</strain>
    </source>
</reference>
<comment type="caution">
    <text evidence="1">The sequence shown here is derived from an EMBL/GenBank/DDBJ whole genome shotgun (WGS) entry which is preliminary data.</text>
</comment>
<evidence type="ECO:0000313" key="2">
    <source>
        <dbReference type="Proteomes" id="UP000517547"/>
    </source>
</evidence>
<evidence type="ECO:0000313" key="1">
    <source>
        <dbReference type="EMBL" id="NWC17916.1"/>
    </source>
</evidence>
<sequence length="209" mass="23512">MLLLVLTQCACSGAQLQRWIPDFRLPPRPEDQPLVVDAEHAKVILQVAGDTFNPVQFSAKRGSDAQQSPEELGTLVKPSKWGWLRTRRELQVDPDQRFKVLGYSQFNGRKPAPGYISEYTTEHTFNYSSNKWEQKQVANPTVPTSYSCGTLGSSFVPQKQKVYLVEFSFIHDGDACRQQVYDVTRAGQRIPVTLLDDFPASFAEASKSP</sequence>
<protein>
    <submittedName>
        <fullName evidence="1">Uncharacterized protein</fullName>
    </submittedName>
</protein>
<accession>A0A7Y7Y5D8</accession>
<name>A0A7Y7Y5D8_9PSED</name>